<dbReference type="InterPro" id="IPR045584">
    <property type="entry name" value="Pilin-like"/>
</dbReference>
<dbReference type="OrthoDB" id="6880381at2"/>
<evidence type="ECO:0000313" key="1">
    <source>
        <dbReference type="EMBL" id="ESK50784.1"/>
    </source>
</evidence>
<dbReference type="SUPFAM" id="SSF54523">
    <property type="entry name" value="Pili subunits"/>
    <property type="match status" value="1"/>
</dbReference>
<evidence type="ECO:0000313" key="2">
    <source>
        <dbReference type="Proteomes" id="UP000018418"/>
    </source>
</evidence>
<dbReference type="Pfam" id="PF07963">
    <property type="entry name" value="N_methyl"/>
    <property type="match status" value="1"/>
</dbReference>
<dbReference type="HOGENOM" id="CLU_1700410_0_0_6"/>
<dbReference type="STRING" id="396323.VH98_11625"/>
<dbReference type="EMBL" id="AYEU01000006">
    <property type="protein sequence ID" value="ESK50784.1"/>
    <property type="molecule type" value="Genomic_DNA"/>
</dbReference>
<dbReference type="InterPro" id="IPR012902">
    <property type="entry name" value="N_methyl_site"/>
</dbReference>
<dbReference type="NCBIfam" id="TIGR02532">
    <property type="entry name" value="IV_pilin_GFxxxE"/>
    <property type="match status" value="1"/>
</dbReference>
<dbReference type="AlphaFoldDB" id="V2VSV7"/>
<organism evidence="1 2">
    <name type="scientific">Acinetobacter brisouii CIP 110357</name>
    <dbReference type="NCBI Taxonomy" id="1341683"/>
    <lineage>
        <taxon>Bacteria</taxon>
        <taxon>Pseudomonadati</taxon>
        <taxon>Pseudomonadota</taxon>
        <taxon>Gammaproteobacteria</taxon>
        <taxon>Moraxellales</taxon>
        <taxon>Moraxellaceae</taxon>
        <taxon>Acinetobacter</taxon>
    </lineage>
</organism>
<name>V2VSV7_9GAMM</name>
<dbReference type="RefSeq" id="WP_004901682.1">
    <property type="nucleotide sequence ID" value="NZ_BBTI01000018.1"/>
</dbReference>
<dbReference type="Proteomes" id="UP000018418">
    <property type="component" value="Unassembled WGS sequence"/>
</dbReference>
<reference evidence="1 2" key="1">
    <citation type="submission" date="2013-10" db="EMBL/GenBank/DDBJ databases">
        <title>The Genome Sequence of Acinetobacter brisouii CIP 110357.</title>
        <authorList>
            <consortium name="The Broad Institute Genomics Platform"/>
            <consortium name="The Broad Institute Genome Sequencing Center for Infectious Disease"/>
            <person name="Cerqueira G."/>
            <person name="Feldgarden M."/>
            <person name="Courvalin P."/>
            <person name="Grillot-Courvalin C."/>
            <person name="Clermont D."/>
            <person name="Rocha E."/>
            <person name="Yoon E.-J."/>
            <person name="Nemec A."/>
            <person name="Young S.K."/>
            <person name="Zeng Q."/>
            <person name="Gargeya S."/>
            <person name="Fitzgerald M."/>
            <person name="Abouelleil A."/>
            <person name="Alvarado L."/>
            <person name="Berlin A.M."/>
            <person name="Chapman S.B."/>
            <person name="Gainer-Dewar J."/>
            <person name="Goldberg J."/>
            <person name="Gnerre S."/>
            <person name="Griggs A."/>
            <person name="Gujja S."/>
            <person name="Hansen M."/>
            <person name="Howarth C."/>
            <person name="Imamovic A."/>
            <person name="Ireland A."/>
            <person name="Larimer J."/>
            <person name="McCowan C."/>
            <person name="Murphy C."/>
            <person name="Pearson M."/>
            <person name="Poon T.W."/>
            <person name="Priest M."/>
            <person name="Roberts A."/>
            <person name="Saif S."/>
            <person name="Shea T."/>
            <person name="Sykes S."/>
            <person name="Wortman J."/>
            <person name="Nusbaum C."/>
            <person name="Birren B."/>
        </authorList>
    </citation>
    <scope>NUCLEOTIDE SEQUENCE [LARGE SCALE GENOMIC DNA]</scope>
    <source>
        <strain evidence="1 2">CIP 110357</strain>
    </source>
</reference>
<evidence type="ECO:0008006" key="3">
    <source>
        <dbReference type="Google" id="ProtNLM"/>
    </source>
</evidence>
<dbReference type="PATRIC" id="fig|1341683.3.peg.1270"/>
<keyword evidence="2" id="KW-1185">Reference proteome</keyword>
<comment type="caution">
    <text evidence="1">The sequence shown here is derived from an EMBL/GenBank/DDBJ whole genome shotgun (WGS) entry which is preliminary data.</text>
</comment>
<protein>
    <recommendedName>
        <fullName evidence="3">Prepilin-type N-terminal cleavage/methylation domain-containing protein</fullName>
    </recommendedName>
</protein>
<proteinExistence type="predicted"/>
<dbReference type="Gene3D" id="3.30.700.10">
    <property type="entry name" value="Glycoprotein, Type 4 Pilin"/>
    <property type="match status" value="1"/>
</dbReference>
<accession>V2VSV7</accession>
<gene>
    <name evidence="1" type="ORF">P255_01282</name>
</gene>
<sequence>MRHMFGFTLIEIMVTIAILAILAVAGAAFTRDWVRQAELTKTVSSLDNAINLAKSAAIKNESGFTDNSAVTQVCLNNQVLSVHKSSSSTAANCNSASNYNFDLPSSVQIKDTSGATVQCIAFGHLGSQLSVSPCTSDQVITITNGNLNETYTFN</sequence>